<name>A0A225E9Z8_9BACT</name>
<comment type="caution">
    <text evidence="2">The sequence shown here is derived from an EMBL/GenBank/DDBJ whole genome shotgun (WGS) entry which is preliminary data.</text>
</comment>
<feature type="domain" description="DUF1559" evidence="1">
    <location>
        <begin position="23"/>
        <end position="272"/>
    </location>
</feature>
<dbReference type="Proteomes" id="UP000214646">
    <property type="component" value="Unassembled WGS sequence"/>
</dbReference>
<gene>
    <name evidence="2" type="ORF">FRUB_00555</name>
</gene>
<dbReference type="AlphaFoldDB" id="A0A225E9Z8"/>
<dbReference type="SUPFAM" id="SSF54523">
    <property type="entry name" value="Pili subunits"/>
    <property type="match status" value="1"/>
</dbReference>
<evidence type="ECO:0000313" key="3">
    <source>
        <dbReference type="Proteomes" id="UP000214646"/>
    </source>
</evidence>
<dbReference type="PANTHER" id="PTHR30093">
    <property type="entry name" value="GENERAL SECRETION PATHWAY PROTEIN G"/>
    <property type="match status" value="1"/>
</dbReference>
<proteinExistence type="predicted"/>
<sequence>MIELLVVIAIIAILIGLLLPAVQKVREAAARMTCSNNLKQLALATHGFADTYTGKLPPACDTFPTSNSGGGPTAGQMFGTSIVFLLPYIEQQNLWNASYSINGNWYGINVPTNGGNVRIKTFVCPSDPSVGSAASVQWSGTNWGQGDCSYAANFQVFGVPGFTSGGNPPEQYFWGKSTFPASLPDGTSNTILYVEKYAGCGSPGSGGNLWAWGWDAYLGPLYAAGVTGPQTWQQSPNPWQSNCNPLLASSAHTGVMNAGLADGSVRTLSQSMSANTFWLATVPNDGTPLPSDW</sequence>
<evidence type="ECO:0000313" key="2">
    <source>
        <dbReference type="EMBL" id="OWK46856.1"/>
    </source>
</evidence>
<dbReference type="EMBL" id="NIDE01000001">
    <property type="protein sequence ID" value="OWK46856.1"/>
    <property type="molecule type" value="Genomic_DNA"/>
</dbReference>
<dbReference type="Gene3D" id="3.30.700.10">
    <property type="entry name" value="Glycoprotein, Type 4 Pilin"/>
    <property type="match status" value="1"/>
</dbReference>
<keyword evidence="3" id="KW-1185">Reference proteome</keyword>
<reference evidence="3" key="1">
    <citation type="submission" date="2017-06" db="EMBL/GenBank/DDBJ databases">
        <title>Genome analysis of Fimbriiglobus ruber SP5, the first member of the order Planctomycetales with confirmed chitinolytic capability.</title>
        <authorList>
            <person name="Ravin N.V."/>
            <person name="Rakitin A.L."/>
            <person name="Ivanova A.A."/>
            <person name="Beletsky A.V."/>
            <person name="Kulichevskaya I.S."/>
            <person name="Mardanov A.V."/>
            <person name="Dedysh S.N."/>
        </authorList>
    </citation>
    <scope>NUCLEOTIDE SEQUENCE [LARGE SCALE GENOMIC DNA]</scope>
    <source>
        <strain evidence="3">SP5</strain>
    </source>
</reference>
<protein>
    <recommendedName>
        <fullName evidence="1">DUF1559 domain-containing protein</fullName>
    </recommendedName>
</protein>
<accession>A0A225E9Z8</accession>
<dbReference type="InterPro" id="IPR011453">
    <property type="entry name" value="DUF1559"/>
</dbReference>
<dbReference type="InterPro" id="IPR045584">
    <property type="entry name" value="Pilin-like"/>
</dbReference>
<dbReference type="Pfam" id="PF07596">
    <property type="entry name" value="SBP_bac_10"/>
    <property type="match status" value="1"/>
</dbReference>
<organism evidence="2 3">
    <name type="scientific">Fimbriiglobus ruber</name>
    <dbReference type="NCBI Taxonomy" id="1908690"/>
    <lineage>
        <taxon>Bacteria</taxon>
        <taxon>Pseudomonadati</taxon>
        <taxon>Planctomycetota</taxon>
        <taxon>Planctomycetia</taxon>
        <taxon>Gemmatales</taxon>
        <taxon>Gemmataceae</taxon>
        <taxon>Fimbriiglobus</taxon>
    </lineage>
</organism>
<evidence type="ECO:0000259" key="1">
    <source>
        <dbReference type="Pfam" id="PF07596"/>
    </source>
</evidence>
<dbReference type="InterPro" id="IPR027558">
    <property type="entry name" value="Pre_pil_HX9DG_C"/>
</dbReference>
<dbReference type="PANTHER" id="PTHR30093:SF2">
    <property type="entry name" value="TYPE II SECRETION SYSTEM PROTEIN H"/>
    <property type="match status" value="1"/>
</dbReference>
<dbReference type="NCBIfam" id="TIGR04294">
    <property type="entry name" value="pre_pil_HX9DG"/>
    <property type="match status" value="1"/>
</dbReference>